<dbReference type="InterPro" id="IPR027277">
    <property type="entry name" value="NadC/ModD"/>
</dbReference>
<name>A0A1C0B6B5_9BACT</name>
<dbReference type="GO" id="GO:0004514">
    <property type="term" value="F:nicotinate-nucleotide diphosphorylase (carboxylating) activity"/>
    <property type="evidence" value="ECO:0007669"/>
    <property type="project" value="InterPro"/>
</dbReference>
<evidence type="ECO:0000256" key="5">
    <source>
        <dbReference type="PIRNR" id="PIRNR006250"/>
    </source>
</evidence>
<dbReference type="InterPro" id="IPR002638">
    <property type="entry name" value="Quinolinate_PRibosylTrfase_C"/>
</dbReference>
<dbReference type="Proteomes" id="UP000093281">
    <property type="component" value="Unassembled WGS sequence"/>
</dbReference>
<dbReference type="PANTHER" id="PTHR32179:SF4">
    <property type="entry name" value="PYROPHOSPHORYLASE MODD-RELATED"/>
    <property type="match status" value="1"/>
</dbReference>
<evidence type="ECO:0000313" key="9">
    <source>
        <dbReference type="Proteomes" id="UP000093281"/>
    </source>
</evidence>
<reference evidence="9" key="1">
    <citation type="submission" date="2015-05" db="EMBL/GenBank/DDBJ databases">
        <authorList>
            <person name="Rovetto F."/>
            <person name="Cocolin L."/>
            <person name="Illeghems K."/>
            <person name="Van Nieuwerburgh F."/>
            <person name="Houf K."/>
        </authorList>
    </citation>
    <scope>NUCLEOTIDE SEQUENCE [LARGE SCALE GENOMIC DNA]</scope>
    <source>
        <strain evidence="9">DU22</strain>
    </source>
</reference>
<dbReference type="Gene3D" id="3.20.20.70">
    <property type="entry name" value="Aldolase class I"/>
    <property type="match status" value="1"/>
</dbReference>
<protein>
    <recommendedName>
        <fullName evidence="2">Putative pyrophosphorylase ModD</fullName>
    </recommendedName>
</protein>
<comment type="caution">
    <text evidence="8">The sequence shown here is derived from an EMBL/GenBank/DDBJ whole genome shotgun (WGS) entry which is preliminary data.</text>
</comment>
<dbReference type="Pfam" id="PF01729">
    <property type="entry name" value="QRPTase_C"/>
    <property type="match status" value="1"/>
</dbReference>
<proteinExistence type="inferred from homology"/>
<feature type="domain" description="Quinolinate phosphoribosyl transferase C-terminal" evidence="6">
    <location>
        <begin position="106"/>
        <end position="267"/>
    </location>
</feature>
<dbReference type="EMBL" id="LCUJ01000005">
    <property type="protein sequence ID" value="OCL98650.1"/>
    <property type="molecule type" value="Genomic_DNA"/>
</dbReference>
<dbReference type="Gene3D" id="3.90.1170.20">
    <property type="entry name" value="Quinolinate phosphoribosyl transferase, N-terminal domain"/>
    <property type="match status" value="1"/>
</dbReference>
<evidence type="ECO:0000256" key="4">
    <source>
        <dbReference type="ARBA" id="ARBA00022679"/>
    </source>
</evidence>
<dbReference type="Pfam" id="PF02749">
    <property type="entry name" value="QRPTase_N"/>
    <property type="match status" value="1"/>
</dbReference>
<dbReference type="SUPFAM" id="SSF54675">
    <property type="entry name" value="Nicotinate/Quinolinate PRTase N-terminal domain-like"/>
    <property type="match status" value="1"/>
</dbReference>
<gene>
    <name evidence="8" type="primary">nadC_2</name>
    <name evidence="8" type="ORF">AAX29_01563</name>
</gene>
<dbReference type="NCBIfam" id="TIGR01334">
    <property type="entry name" value="modD"/>
    <property type="match status" value="1"/>
</dbReference>
<dbReference type="InterPro" id="IPR022412">
    <property type="entry name" value="Quinolinate_PRibosylTrfase_N"/>
</dbReference>
<dbReference type="InterPro" id="IPR037128">
    <property type="entry name" value="Quinolinate_PRibosylTase_N_sf"/>
</dbReference>
<dbReference type="InterPro" id="IPR013785">
    <property type="entry name" value="Aldolase_TIM"/>
</dbReference>
<feature type="domain" description="Quinolinate phosphoribosyl transferase N-terminal" evidence="7">
    <location>
        <begin position="21"/>
        <end position="104"/>
    </location>
</feature>
<accession>A0A1C0B6B5</accession>
<dbReference type="GO" id="GO:0009435">
    <property type="term" value="P:NAD+ biosynthetic process"/>
    <property type="evidence" value="ECO:0007669"/>
    <property type="project" value="InterPro"/>
</dbReference>
<dbReference type="STRING" id="544718.AAX25_01765"/>
<evidence type="ECO:0000259" key="6">
    <source>
        <dbReference type="Pfam" id="PF01729"/>
    </source>
</evidence>
<dbReference type="AlphaFoldDB" id="A0A1C0B6B5"/>
<dbReference type="PIRSF" id="PIRSF006250">
    <property type="entry name" value="NadC_ModD"/>
    <property type="match status" value="1"/>
</dbReference>
<dbReference type="PANTHER" id="PTHR32179">
    <property type="entry name" value="NICOTINATE-NUCLEOTIDE PYROPHOSPHORYLASE [CARBOXYLATING]"/>
    <property type="match status" value="1"/>
</dbReference>
<organism evidence="8 9">
    <name type="scientific">Aliarcobacter thereius</name>
    <dbReference type="NCBI Taxonomy" id="544718"/>
    <lineage>
        <taxon>Bacteria</taxon>
        <taxon>Pseudomonadati</taxon>
        <taxon>Campylobacterota</taxon>
        <taxon>Epsilonproteobacteria</taxon>
        <taxon>Campylobacterales</taxon>
        <taxon>Arcobacteraceae</taxon>
        <taxon>Aliarcobacter</taxon>
    </lineage>
</organism>
<dbReference type="GO" id="GO:0005737">
    <property type="term" value="C:cytoplasm"/>
    <property type="evidence" value="ECO:0007669"/>
    <property type="project" value="TreeGrafter"/>
</dbReference>
<evidence type="ECO:0000256" key="1">
    <source>
        <dbReference type="ARBA" id="ARBA00009400"/>
    </source>
</evidence>
<dbReference type="RefSeq" id="WP_066186795.1">
    <property type="nucleotide sequence ID" value="NZ_LCUJ01000005.1"/>
</dbReference>
<evidence type="ECO:0000256" key="3">
    <source>
        <dbReference type="ARBA" id="ARBA00022676"/>
    </source>
</evidence>
<dbReference type="SUPFAM" id="SSF51690">
    <property type="entry name" value="Nicotinate/Quinolinate PRTase C-terminal domain-like"/>
    <property type="match status" value="1"/>
</dbReference>
<sequence length="281" mass="32262">MIRFTDEELLALLKDDLPYLDLTTFLQEKNSLEAKLDIFTRDDIMVSCSEESSRIAKLFDCEILSYIPSKVRAKKGDLVLSIKGKYENLHKIWRTVQLILEYSSKIATYTANMKETIDSINKNCQLLTTRKTYPFAKKLCIKSILNGGANVHRLNLSETILFFPNHRVVYKDDFEFYNEIKTFKIKMPEKKIVIESSTFEDSKSLFEFGADVLQLDKMSIEDIRKVVKLRDEKYKDIKIICSGGINLNNAKDYASLNIDAIVTSSMYSCGMADFGSKITII</sequence>
<dbReference type="PATRIC" id="fig|544718.51.peg.1536"/>
<evidence type="ECO:0000256" key="2">
    <source>
        <dbReference type="ARBA" id="ARBA00019205"/>
    </source>
</evidence>
<evidence type="ECO:0000259" key="7">
    <source>
        <dbReference type="Pfam" id="PF02749"/>
    </source>
</evidence>
<dbReference type="GO" id="GO:0034213">
    <property type="term" value="P:quinolinate catabolic process"/>
    <property type="evidence" value="ECO:0007669"/>
    <property type="project" value="TreeGrafter"/>
</dbReference>
<dbReference type="InterPro" id="IPR036068">
    <property type="entry name" value="Nicotinate_pribotase-like_C"/>
</dbReference>
<dbReference type="FunFam" id="3.20.20.70:FF:000030">
    <property type="entry name" value="Nicotinate-nucleotide pyrophosphorylase, carboxylating"/>
    <property type="match status" value="1"/>
</dbReference>
<dbReference type="InterPro" id="IPR006242">
    <property type="entry name" value="ModD"/>
</dbReference>
<keyword evidence="3 5" id="KW-0328">Glycosyltransferase</keyword>
<keyword evidence="4 5" id="KW-0808">Transferase</keyword>
<dbReference type="OrthoDB" id="9782546at2"/>
<evidence type="ECO:0000313" key="8">
    <source>
        <dbReference type="EMBL" id="OCL98650.1"/>
    </source>
</evidence>
<comment type="similarity">
    <text evidence="1 5">Belongs to the NadC/ModD family.</text>
</comment>